<accession>A0AAJ1HSJ9</accession>
<proteinExistence type="predicted"/>
<dbReference type="InterPro" id="IPR018392">
    <property type="entry name" value="LysM"/>
</dbReference>
<reference evidence="4" key="1">
    <citation type="submission" date="2023-01" db="EMBL/GenBank/DDBJ databases">
        <title>Genome analysis of 13 Lactobacillus isolated from gut of wild boar.</title>
        <authorList>
            <person name="Papp P."/>
            <person name="Libisch B."/>
            <person name="Nagy T."/>
            <person name="Olasz F."/>
        </authorList>
    </citation>
    <scope>NUCLEOTIDE SEQUENCE</scope>
    <source>
        <strain evidence="4">F108</strain>
    </source>
</reference>
<keyword evidence="2" id="KW-0732">Signal</keyword>
<dbReference type="CDD" id="cd00118">
    <property type="entry name" value="LysM"/>
    <property type="match status" value="1"/>
</dbReference>
<evidence type="ECO:0000256" key="2">
    <source>
        <dbReference type="SAM" id="SignalP"/>
    </source>
</evidence>
<dbReference type="Gene3D" id="3.40.33.10">
    <property type="entry name" value="CAP"/>
    <property type="match status" value="1"/>
</dbReference>
<dbReference type="Gene3D" id="3.10.350.10">
    <property type="entry name" value="LysM domain"/>
    <property type="match status" value="1"/>
</dbReference>
<evidence type="ECO:0000259" key="3">
    <source>
        <dbReference type="PROSITE" id="PS51782"/>
    </source>
</evidence>
<dbReference type="EMBL" id="JAQOND010000032">
    <property type="protein sequence ID" value="MDC2828456.1"/>
    <property type="molecule type" value="Genomic_DNA"/>
</dbReference>
<dbReference type="AlphaFoldDB" id="A0AAJ1HSJ9"/>
<name>A0AAJ1HSJ9_LIMMU</name>
<dbReference type="InterPro" id="IPR035940">
    <property type="entry name" value="CAP_sf"/>
</dbReference>
<sequence length="450" mass="47166">MDKKNFAKLATGSLLGAVLVCGNALLLNTNNADAAVWSANTPDSIQITKGQKTYTVKYGDTLWAISIKTNIKVDTLAQASGIDNPNDIQIGQKIVLKGNKLVVKDSSGEVVGSTTLNDSDKVVENQSFGTAVTTPTPSSASTSNSIASQANTVTTVSTESTQQVAPSVPTANVPVTPSKPDSGTTTPTTPSGSTPTTPDQGTTTPSTPDQGTTTPTTPDQGTTTPSTPDQGTTTPSTPDEGTTTPTTPDEGTTTPSTPDEGTTTPSTPDQGTTTPSTPDNSYLIDPADPNSFMTNEGIAKARSIAEAQINEIRAKAGLEAVDFSNEILQNAANKRAEQVAESFNTTDYYDNHAGFDGVMAEAKEQLKEQNLNLYYSGECESMAVIKYSQNSPEKVGKDSIVLLTKDKAHYDILTDNAFSHAAVGIAKATTKKWGNIYVVIVDFAHLLDLD</sequence>
<feature type="domain" description="LysM" evidence="3">
    <location>
        <begin position="52"/>
        <end position="96"/>
    </location>
</feature>
<evidence type="ECO:0000313" key="4">
    <source>
        <dbReference type="EMBL" id="MDC2828456.1"/>
    </source>
</evidence>
<dbReference type="RefSeq" id="WP_272225240.1">
    <property type="nucleotide sequence ID" value="NZ_JAQOND010000032.1"/>
</dbReference>
<organism evidence="4 5">
    <name type="scientific">Limosilactobacillus mucosae</name>
    <name type="common">Lactobacillus mucosae</name>
    <dbReference type="NCBI Taxonomy" id="97478"/>
    <lineage>
        <taxon>Bacteria</taxon>
        <taxon>Bacillati</taxon>
        <taxon>Bacillota</taxon>
        <taxon>Bacilli</taxon>
        <taxon>Lactobacillales</taxon>
        <taxon>Lactobacillaceae</taxon>
        <taxon>Limosilactobacillus</taxon>
    </lineage>
</organism>
<dbReference type="Proteomes" id="UP001218021">
    <property type="component" value="Unassembled WGS sequence"/>
</dbReference>
<feature type="compositionally biased region" description="Low complexity" evidence="1">
    <location>
        <begin position="180"/>
        <end position="279"/>
    </location>
</feature>
<feature type="region of interest" description="Disordered" evidence="1">
    <location>
        <begin position="129"/>
        <end position="290"/>
    </location>
</feature>
<evidence type="ECO:0000313" key="5">
    <source>
        <dbReference type="Proteomes" id="UP001218021"/>
    </source>
</evidence>
<comment type="caution">
    <text evidence="4">The sequence shown here is derived from an EMBL/GenBank/DDBJ whole genome shotgun (WGS) entry which is preliminary data.</text>
</comment>
<protein>
    <submittedName>
        <fullName evidence="4">LysM peptidoglycan-binding domain-containing protein</fullName>
    </submittedName>
</protein>
<feature type="chain" id="PRO_5042581864" evidence="2">
    <location>
        <begin position="35"/>
        <end position="450"/>
    </location>
</feature>
<evidence type="ECO:0000256" key="1">
    <source>
        <dbReference type="SAM" id="MobiDB-lite"/>
    </source>
</evidence>
<feature type="signal peptide" evidence="2">
    <location>
        <begin position="1"/>
        <end position="34"/>
    </location>
</feature>
<gene>
    <name evidence="4" type="ORF">PO158_09205</name>
</gene>
<dbReference type="InterPro" id="IPR036779">
    <property type="entry name" value="LysM_dom_sf"/>
</dbReference>
<dbReference type="Pfam" id="PF00188">
    <property type="entry name" value="CAP"/>
    <property type="match status" value="1"/>
</dbReference>
<feature type="compositionally biased region" description="Low complexity" evidence="1">
    <location>
        <begin position="130"/>
        <end position="164"/>
    </location>
</feature>
<dbReference type="PROSITE" id="PS51782">
    <property type="entry name" value="LYSM"/>
    <property type="match status" value="1"/>
</dbReference>
<dbReference type="InterPro" id="IPR014044">
    <property type="entry name" value="CAP_dom"/>
</dbReference>
<dbReference type="SUPFAM" id="SSF54106">
    <property type="entry name" value="LysM domain"/>
    <property type="match status" value="1"/>
</dbReference>
<dbReference type="Pfam" id="PF01476">
    <property type="entry name" value="LysM"/>
    <property type="match status" value="1"/>
</dbReference>
<dbReference type="SMART" id="SM00257">
    <property type="entry name" value="LysM"/>
    <property type="match status" value="1"/>
</dbReference>